<evidence type="ECO:0000313" key="3">
    <source>
        <dbReference type="Proteomes" id="UP001066276"/>
    </source>
</evidence>
<sequence length="221" mass="24258">MPSYCCCNLLKLVYEYALYCSRELDSPTTSNIESGAERRSADSCGQEIKDIGNPDGRIPEHIPARSREEEAVAEAGNPDIRVPNSLKREDGLCVRRALNTRDAEKGGEQGGERREVVHGQTPAEEQTSTGQDDTATGQDSPKELERHHVPGGTWLSQPDLRSAQEPGAAALLQPASADQRRRPRGIQRELCGASCFKDRTGATDLHSCRPSRHTLRCSTYT</sequence>
<evidence type="ECO:0000256" key="1">
    <source>
        <dbReference type="SAM" id="MobiDB-lite"/>
    </source>
</evidence>
<organism evidence="2 3">
    <name type="scientific">Pleurodeles waltl</name>
    <name type="common">Iberian ribbed newt</name>
    <dbReference type="NCBI Taxonomy" id="8319"/>
    <lineage>
        <taxon>Eukaryota</taxon>
        <taxon>Metazoa</taxon>
        <taxon>Chordata</taxon>
        <taxon>Craniata</taxon>
        <taxon>Vertebrata</taxon>
        <taxon>Euteleostomi</taxon>
        <taxon>Amphibia</taxon>
        <taxon>Batrachia</taxon>
        <taxon>Caudata</taxon>
        <taxon>Salamandroidea</taxon>
        <taxon>Salamandridae</taxon>
        <taxon>Pleurodelinae</taxon>
        <taxon>Pleurodeles</taxon>
    </lineage>
</organism>
<comment type="caution">
    <text evidence="2">The sequence shown here is derived from an EMBL/GenBank/DDBJ whole genome shotgun (WGS) entry which is preliminary data.</text>
</comment>
<name>A0AAV7X1K7_PLEWA</name>
<reference evidence="2" key="1">
    <citation type="journal article" date="2022" name="bioRxiv">
        <title>Sequencing and chromosome-scale assembly of the giantPleurodeles waltlgenome.</title>
        <authorList>
            <person name="Brown T."/>
            <person name="Elewa A."/>
            <person name="Iarovenko S."/>
            <person name="Subramanian E."/>
            <person name="Araus A.J."/>
            <person name="Petzold A."/>
            <person name="Susuki M."/>
            <person name="Suzuki K.-i.T."/>
            <person name="Hayashi T."/>
            <person name="Toyoda A."/>
            <person name="Oliveira C."/>
            <person name="Osipova E."/>
            <person name="Leigh N.D."/>
            <person name="Simon A."/>
            <person name="Yun M.H."/>
        </authorList>
    </citation>
    <scope>NUCLEOTIDE SEQUENCE</scope>
    <source>
        <strain evidence="2">20211129_DDA</strain>
        <tissue evidence="2">Liver</tissue>
    </source>
</reference>
<dbReference type="Proteomes" id="UP001066276">
    <property type="component" value="Chromosome 1_1"/>
</dbReference>
<gene>
    <name evidence="2" type="ORF">NDU88_006106</name>
</gene>
<accession>A0AAV7X1K7</accession>
<feature type="compositionally biased region" description="Basic and acidic residues" evidence="1">
    <location>
        <begin position="35"/>
        <end position="70"/>
    </location>
</feature>
<proteinExistence type="predicted"/>
<keyword evidence="3" id="KW-1185">Reference proteome</keyword>
<feature type="compositionally biased region" description="Basic and acidic residues" evidence="1">
    <location>
        <begin position="99"/>
        <end position="117"/>
    </location>
</feature>
<evidence type="ECO:0000313" key="2">
    <source>
        <dbReference type="EMBL" id="KAJ1218528.1"/>
    </source>
</evidence>
<protein>
    <submittedName>
        <fullName evidence="2">Uncharacterized protein</fullName>
    </submittedName>
</protein>
<feature type="region of interest" description="Disordered" evidence="1">
    <location>
        <begin position="27"/>
        <end position="84"/>
    </location>
</feature>
<feature type="region of interest" description="Disordered" evidence="1">
    <location>
        <begin position="99"/>
        <end position="185"/>
    </location>
</feature>
<feature type="compositionally biased region" description="Polar residues" evidence="1">
    <location>
        <begin position="123"/>
        <end position="139"/>
    </location>
</feature>
<dbReference type="EMBL" id="JANPWB010000001">
    <property type="protein sequence ID" value="KAJ1218528.1"/>
    <property type="molecule type" value="Genomic_DNA"/>
</dbReference>
<dbReference type="AlphaFoldDB" id="A0AAV7X1K7"/>